<feature type="transmembrane region" description="Helical" evidence="14">
    <location>
        <begin position="391"/>
        <end position="416"/>
    </location>
</feature>
<feature type="domain" description="Protein export membrane protein SecD/SecF C-terminal" evidence="15">
    <location>
        <begin position="578"/>
        <end position="755"/>
    </location>
</feature>
<proteinExistence type="inferred from homology"/>
<feature type="transmembrane region" description="Helical" evidence="14">
    <location>
        <begin position="477"/>
        <end position="498"/>
    </location>
</feature>
<feature type="domain" description="Protein export membrane protein SecD/SecF C-terminal" evidence="15">
    <location>
        <begin position="280"/>
        <end position="447"/>
    </location>
</feature>
<evidence type="ECO:0000259" key="17">
    <source>
        <dbReference type="Pfam" id="PF22599"/>
    </source>
</evidence>
<dbReference type="InterPro" id="IPR005665">
    <property type="entry name" value="SecF_bac"/>
</dbReference>
<name>A0A3B8NA14_9BACT</name>
<dbReference type="InterPro" id="IPR005791">
    <property type="entry name" value="SecD"/>
</dbReference>
<feature type="transmembrane region" description="Helical" evidence="14">
    <location>
        <begin position="422"/>
        <end position="446"/>
    </location>
</feature>
<evidence type="ECO:0000256" key="14">
    <source>
        <dbReference type="SAM" id="Phobius"/>
    </source>
</evidence>
<evidence type="ECO:0000256" key="12">
    <source>
        <dbReference type="ARBA" id="ARBA00061053"/>
    </source>
</evidence>
<evidence type="ECO:0000256" key="3">
    <source>
        <dbReference type="ARBA" id="ARBA00022475"/>
    </source>
</evidence>
<organism evidence="18 19">
    <name type="scientific">Thermodesulfobacterium commune</name>
    <dbReference type="NCBI Taxonomy" id="1741"/>
    <lineage>
        <taxon>Bacteria</taxon>
        <taxon>Pseudomonadati</taxon>
        <taxon>Thermodesulfobacteriota</taxon>
        <taxon>Thermodesulfobacteria</taxon>
        <taxon>Thermodesulfobacteriales</taxon>
        <taxon>Thermodesulfobacteriaceae</taxon>
        <taxon>Thermodesulfobacterium</taxon>
    </lineage>
</organism>
<dbReference type="Pfam" id="PF21760">
    <property type="entry name" value="SecD_1st"/>
    <property type="match status" value="1"/>
</dbReference>
<dbReference type="FunFam" id="1.20.1640.10:FF:000004">
    <property type="entry name" value="Protein translocase subunit SecD"/>
    <property type="match status" value="1"/>
</dbReference>
<evidence type="ECO:0000256" key="13">
    <source>
        <dbReference type="ARBA" id="ARBA00065973"/>
    </source>
</evidence>
<comment type="similarity">
    <text evidence="12">In the N-terminal section; belongs to the SecD/SecF family. SecD subfamily.</text>
</comment>
<evidence type="ECO:0000259" key="15">
    <source>
        <dbReference type="Pfam" id="PF02355"/>
    </source>
</evidence>
<dbReference type="InterPro" id="IPR022645">
    <property type="entry name" value="SecD/SecF_bac"/>
</dbReference>
<keyword evidence="5 14" id="KW-0812">Transmembrane</keyword>
<evidence type="ECO:0000256" key="10">
    <source>
        <dbReference type="ARBA" id="ARBA00059018"/>
    </source>
</evidence>
<gene>
    <name evidence="18" type="ORF">DCE01_01685</name>
</gene>
<evidence type="ECO:0000256" key="6">
    <source>
        <dbReference type="ARBA" id="ARBA00022927"/>
    </source>
</evidence>
<dbReference type="NCBIfam" id="TIGR00966">
    <property type="entry name" value="transloc_SecF"/>
    <property type="match status" value="1"/>
</dbReference>
<evidence type="ECO:0000256" key="1">
    <source>
        <dbReference type="ARBA" id="ARBA00004651"/>
    </source>
</evidence>
<protein>
    <submittedName>
        <fullName evidence="18">Protein translocase subunit SecDF</fullName>
    </submittedName>
</protein>
<dbReference type="FunFam" id="1.20.1640.10:FF:000024">
    <property type="entry name" value="Multifunctional fusion protein"/>
    <property type="match status" value="1"/>
</dbReference>
<dbReference type="InterPro" id="IPR048631">
    <property type="entry name" value="SecD_1st"/>
</dbReference>
<dbReference type="Pfam" id="PF22599">
    <property type="entry name" value="SecDF_P1_head"/>
    <property type="match status" value="1"/>
</dbReference>
<dbReference type="Proteomes" id="UP000257240">
    <property type="component" value="Unassembled WGS sequence"/>
</dbReference>
<evidence type="ECO:0000259" key="16">
    <source>
        <dbReference type="Pfam" id="PF21760"/>
    </source>
</evidence>
<comment type="subcellular location">
    <subcellularLocation>
        <location evidence="1">Cell membrane</location>
        <topology evidence="1">Multi-pass membrane protein</topology>
    </subcellularLocation>
</comment>
<dbReference type="GO" id="GO:0015450">
    <property type="term" value="F:protein-transporting ATPase activity"/>
    <property type="evidence" value="ECO:0007669"/>
    <property type="project" value="InterPro"/>
</dbReference>
<dbReference type="PRINTS" id="PR01755">
    <property type="entry name" value="SECFTRNLCASE"/>
</dbReference>
<comment type="caution">
    <text evidence="18">The sequence shown here is derived from an EMBL/GenBank/DDBJ whole genome shotgun (WGS) entry which is preliminary data.</text>
</comment>
<feature type="transmembrane region" description="Helical" evidence="14">
    <location>
        <begin position="299"/>
        <end position="318"/>
    </location>
</feature>
<keyword evidence="2" id="KW-0813">Transport</keyword>
<dbReference type="Gene3D" id="3.30.1360.200">
    <property type="match status" value="1"/>
</dbReference>
<dbReference type="Pfam" id="PF02355">
    <property type="entry name" value="SecD_SecF_C"/>
    <property type="match status" value="2"/>
</dbReference>
<keyword evidence="4" id="KW-0997">Cell inner membrane</keyword>
<dbReference type="EMBL" id="DLVE01000021">
    <property type="protein sequence ID" value="HAA83494.1"/>
    <property type="molecule type" value="Genomic_DNA"/>
</dbReference>
<dbReference type="Gene3D" id="1.20.1640.10">
    <property type="entry name" value="Multidrug efflux transporter AcrB transmembrane domain"/>
    <property type="match status" value="2"/>
</dbReference>
<feature type="domain" description="Protein translocase subunit SecDF P1" evidence="16">
    <location>
        <begin position="56"/>
        <end position="114"/>
    </location>
</feature>
<keyword evidence="7 14" id="KW-1133">Transmembrane helix</keyword>
<feature type="transmembrane region" description="Helical" evidence="14">
    <location>
        <begin position="703"/>
        <end position="724"/>
    </location>
</feature>
<feature type="transmembrane region" description="Helical" evidence="14">
    <location>
        <begin position="624"/>
        <end position="645"/>
    </location>
</feature>
<dbReference type="PANTHER" id="PTHR30081">
    <property type="entry name" value="PROTEIN-EXPORT MEMBRANE PROTEIN SEC"/>
    <property type="match status" value="1"/>
</dbReference>
<evidence type="ECO:0000256" key="9">
    <source>
        <dbReference type="ARBA" id="ARBA00023136"/>
    </source>
</evidence>
<evidence type="ECO:0000256" key="4">
    <source>
        <dbReference type="ARBA" id="ARBA00022519"/>
    </source>
</evidence>
<feature type="transmembrane region" description="Helical" evidence="14">
    <location>
        <begin position="730"/>
        <end position="753"/>
    </location>
</feature>
<dbReference type="Gene3D" id="3.30.70.3220">
    <property type="match status" value="1"/>
</dbReference>
<keyword evidence="8" id="KW-0811">Translocation</keyword>
<accession>A0A3B8NA14</accession>
<evidence type="ECO:0000256" key="2">
    <source>
        <dbReference type="ARBA" id="ARBA00022448"/>
    </source>
</evidence>
<feature type="transmembrane region" description="Helical" evidence="14">
    <location>
        <begin position="349"/>
        <end position="370"/>
    </location>
</feature>
<dbReference type="NCBIfam" id="TIGR00916">
    <property type="entry name" value="2A0604s01"/>
    <property type="match status" value="2"/>
</dbReference>
<dbReference type="HAMAP" id="MF_01464_B">
    <property type="entry name" value="SecF_B"/>
    <property type="match status" value="1"/>
</dbReference>
<dbReference type="InterPro" id="IPR055344">
    <property type="entry name" value="SecD_SecF_C_bact"/>
</dbReference>
<reference evidence="18 19" key="1">
    <citation type="journal article" date="2018" name="Nat. Biotechnol.">
        <title>A standardized bacterial taxonomy based on genome phylogeny substantially revises the tree of life.</title>
        <authorList>
            <person name="Parks D.H."/>
            <person name="Chuvochina M."/>
            <person name="Waite D.W."/>
            <person name="Rinke C."/>
            <person name="Skarshewski A."/>
            <person name="Chaumeil P.A."/>
            <person name="Hugenholtz P."/>
        </authorList>
    </citation>
    <scope>NUCLEOTIDE SEQUENCE [LARGE SCALE GENOMIC DNA]</scope>
    <source>
        <strain evidence="18">UBA12529</strain>
    </source>
</reference>
<dbReference type="FunFam" id="3.30.1360.200:FF:000002">
    <property type="entry name" value="Preprotein translocase subunit SecD"/>
    <property type="match status" value="1"/>
</dbReference>
<evidence type="ECO:0000256" key="11">
    <source>
        <dbReference type="ARBA" id="ARBA00060856"/>
    </source>
</evidence>
<evidence type="ECO:0000256" key="7">
    <source>
        <dbReference type="ARBA" id="ARBA00022989"/>
    </source>
</evidence>
<dbReference type="NCBIfam" id="TIGR01129">
    <property type="entry name" value="secD"/>
    <property type="match status" value="1"/>
</dbReference>
<evidence type="ECO:0000313" key="19">
    <source>
        <dbReference type="Proteomes" id="UP000257240"/>
    </source>
</evidence>
<keyword evidence="3" id="KW-1003">Cell membrane</keyword>
<dbReference type="SUPFAM" id="SSF82866">
    <property type="entry name" value="Multidrug efflux transporter AcrB transmembrane domain"/>
    <property type="match status" value="2"/>
</dbReference>
<dbReference type="InterPro" id="IPR022813">
    <property type="entry name" value="SecD/SecF_arch_bac"/>
</dbReference>
<evidence type="ECO:0000256" key="8">
    <source>
        <dbReference type="ARBA" id="ARBA00023010"/>
    </source>
</evidence>
<dbReference type="InterPro" id="IPR048634">
    <property type="entry name" value="SecD_SecF_C"/>
</dbReference>
<keyword evidence="6" id="KW-0653">Protein transport</keyword>
<comment type="subunit">
    <text evidence="13">Part of the essential Sec protein translocation apparatus which comprises SecA, SecYEG and auxiliary proteins SecDF-YajC and YidC.</text>
</comment>
<dbReference type="GO" id="GO:0005886">
    <property type="term" value="C:plasma membrane"/>
    <property type="evidence" value="ECO:0007669"/>
    <property type="project" value="UniProtKB-SubCell"/>
</dbReference>
<feature type="transmembrane region" description="Helical" evidence="14">
    <location>
        <begin position="651"/>
        <end position="672"/>
    </location>
</feature>
<comment type="function">
    <text evidence="10">Part of the Sec protein translocase complex. Interacts with the SecYEG preprotein conducting channel. SecDF uses the proton motive force (PMF) to complete protein translocation after the ATP-dependent function of SecA.</text>
</comment>
<dbReference type="HAMAP" id="MF_01463_B">
    <property type="entry name" value="SecD_B"/>
    <property type="match status" value="1"/>
</dbReference>
<dbReference type="AlphaFoldDB" id="A0A3B8NA14"/>
<keyword evidence="9 14" id="KW-0472">Membrane</keyword>
<comment type="similarity">
    <text evidence="11">In the C-terminal section; belongs to the SecD/SecF family. SecF subfamily.</text>
</comment>
<feature type="non-terminal residue" evidence="18">
    <location>
        <position position="1"/>
    </location>
</feature>
<evidence type="ECO:0000256" key="5">
    <source>
        <dbReference type="ARBA" id="ARBA00022692"/>
    </source>
</evidence>
<feature type="domain" description="SecDF P1 head subdomain" evidence="17">
    <location>
        <begin position="173"/>
        <end position="277"/>
    </location>
</feature>
<evidence type="ECO:0000313" key="18">
    <source>
        <dbReference type="EMBL" id="HAA83494.1"/>
    </source>
</evidence>
<sequence>VFKFQDPKDVKVFKDEVLKGIKEIAISKEYQQENLFMVEVTLSEERIIYIKENLLNQVLEVIRNRVDQFGVAEAIITKQGKDKIVVQLPGLKDPERAINIIGQTAQLEFRLVDEETMQRVDLSELVNSLVQTGKISFDASIEEWRKLLAPYLPQDSQFYFMVEKDKETGKVIKKPIVLKKEVLLTGTYLKTAQVRINPQTNEPYVWLQFDSRGAKIFELITSENVGKRLAIVLDEVVRSAPVIKEKISGGEAQITGGFSMQEASDLALVLRAGALPAPVKILQNITIGPSLGSDSIKKGLIAGVIGAAAVIIFTIFYYRMSGVVAVIALVLNIYFLLALLSAFQATLTLPGIAGIILSIGMGVDSNVLIFERIREELKAGRTTFSAIFQGYSRTFITIFDAHVTVLITSLILFIFGTGPIRGFAVTLSISILVNLFTAIFATKIFYEYLYERGIDFRIKFFELIKKANFNFMKFKKICAILSLILSLTGCFGILQAFLGKANLGIDFTGGAIIYLSSEKTPDLGLLRKTLEESGIKDFMLQDIKKENIILLKVKLSKESLTEEVNHILSLLNQKLPDHKFNVVSKEEIGSTISQELQNKATLAILGALVGIIVYLAFRFNVYFGIAAGLATFHDVLVTFGLFYLLGKEINLLFITALLTLAGYSLTDTVVIFDRIRENLQKHSFANFDELINKSINDVFSRTIITVLTTLFGSLSLLLFGGVVIRDFALALTIGFIVGTYSSIFLASPLLQVLHKGKLPQFK</sequence>
<feature type="transmembrane region" description="Helical" evidence="14">
    <location>
        <begin position="323"/>
        <end position="343"/>
    </location>
</feature>
<dbReference type="PANTHER" id="PTHR30081:SF1">
    <property type="entry name" value="PROTEIN TRANSLOCASE SUBUNIT SECD"/>
    <property type="match status" value="1"/>
</dbReference>
<dbReference type="InterPro" id="IPR054384">
    <property type="entry name" value="SecDF_P1_head"/>
</dbReference>
<feature type="transmembrane region" description="Helical" evidence="14">
    <location>
        <begin position="600"/>
        <end position="617"/>
    </location>
</feature>
<dbReference type="GO" id="GO:0006886">
    <property type="term" value="P:intracellular protein transport"/>
    <property type="evidence" value="ECO:0007669"/>
    <property type="project" value="InterPro"/>
</dbReference>